<protein>
    <submittedName>
        <fullName evidence="3">Uncharacterized protein</fullName>
    </submittedName>
</protein>
<feature type="region of interest" description="Disordered" evidence="1">
    <location>
        <begin position="1"/>
        <end position="24"/>
    </location>
</feature>
<sequence length="82" mass="8987">MPSALWHPREASQSAPTSHHVPLKARQRDATGAAVPACLPSEGIRYLGWMMTPLTVMGDFWVSSMLSGLPMVLLVLWLQLTS</sequence>
<reference evidence="3" key="1">
    <citation type="submission" date="2020-01" db="EMBL/GenBank/DDBJ databases">
        <authorList>
            <person name="Richard D."/>
        </authorList>
    </citation>
    <scope>NUCLEOTIDE SEQUENCE</scope>
    <source>
        <strain evidence="3">JP541</strain>
    </source>
</reference>
<proteinExistence type="predicted"/>
<organism evidence="3 4">
    <name type="scientific">Xanthomonas citri pv. citri</name>
    <dbReference type="NCBI Taxonomy" id="611301"/>
    <lineage>
        <taxon>Bacteria</taxon>
        <taxon>Pseudomonadati</taxon>
        <taxon>Pseudomonadota</taxon>
        <taxon>Gammaproteobacteria</taxon>
        <taxon>Lysobacterales</taxon>
        <taxon>Lysobacteraceae</taxon>
        <taxon>Xanthomonas</taxon>
    </lineage>
</organism>
<dbReference type="Proteomes" id="UP000653002">
    <property type="component" value="Unassembled WGS sequence"/>
</dbReference>
<gene>
    <name evidence="3" type="ORF">GUH15_16005</name>
</gene>
<comment type="caution">
    <text evidence="3">The sequence shown here is derived from an EMBL/GenBank/DDBJ whole genome shotgun (WGS) entry which is preliminary data.</text>
</comment>
<evidence type="ECO:0000313" key="3">
    <source>
        <dbReference type="EMBL" id="MBD4337527.1"/>
    </source>
</evidence>
<evidence type="ECO:0000313" key="4">
    <source>
        <dbReference type="Proteomes" id="UP000653002"/>
    </source>
</evidence>
<accession>A0A8I0L8U2</accession>
<keyword evidence="2" id="KW-1133">Transmembrane helix</keyword>
<keyword evidence="2" id="KW-0472">Membrane</keyword>
<keyword evidence="2" id="KW-0812">Transmembrane</keyword>
<evidence type="ECO:0000256" key="1">
    <source>
        <dbReference type="SAM" id="MobiDB-lite"/>
    </source>
</evidence>
<feature type="transmembrane region" description="Helical" evidence="2">
    <location>
        <begin position="60"/>
        <end position="80"/>
    </location>
</feature>
<dbReference type="AlphaFoldDB" id="A0A8I0L8U2"/>
<name>A0A8I0L8U2_XANCI</name>
<dbReference type="EMBL" id="JAABFR010001269">
    <property type="protein sequence ID" value="MBD4337527.1"/>
    <property type="molecule type" value="Genomic_DNA"/>
</dbReference>
<evidence type="ECO:0000256" key="2">
    <source>
        <dbReference type="SAM" id="Phobius"/>
    </source>
</evidence>